<dbReference type="AlphaFoldDB" id="A0A420EI46"/>
<dbReference type="Gene3D" id="3.10.180.10">
    <property type="entry name" value="2,3-Dihydroxybiphenyl 1,2-Dioxygenase, domain 1"/>
    <property type="match status" value="1"/>
</dbReference>
<dbReference type="Proteomes" id="UP000286482">
    <property type="component" value="Unassembled WGS sequence"/>
</dbReference>
<dbReference type="EMBL" id="RAQO01000004">
    <property type="protein sequence ID" value="RKF20324.1"/>
    <property type="molecule type" value="Genomic_DNA"/>
</dbReference>
<name>A0A420EI46_9ALTE</name>
<dbReference type="InterPro" id="IPR029068">
    <property type="entry name" value="Glyas_Bleomycin-R_OHBP_Dase"/>
</dbReference>
<reference evidence="2 3" key="1">
    <citation type="submission" date="2018-09" db="EMBL/GenBank/DDBJ databases">
        <authorList>
            <person name="Wang Z."/>
        </authorList>
    </citation>
    <scope>NUCLEOTIDE SEQUENCE [LARGE SCALE GENOMIC DNA]</scope>
    <source>
        <strain evidence="2 3">ALS 81</strain>
    </source>
</reference>
<evidence type="ECO:0000313" key="2">
    <source>
        <dbReference type="EMBL" id="RKF20324.1"/>
    </source>
</evidence>
<dbReference type="PANTHER" id="PTHR36437:SF2">
    <property type="entry name" value="GLYOXALASE_BLEOMYCIN RESISTANCE PROTEIN_DIOXYGENASE"/>
    <property type="match status" value="1"/>
</dbReference>
<accession>A0A420EI46</accession>
<sequence>MGRGTQQRIASVALVVDNYDDAIEFYTNKLKFELLEDTDLGAGKRWVLIAPQNSSGSSILLAQAKNEVESQAVGNQTGGRVFLFLETDDFWTDYESMCERGVAFNEAPRVESYGTVVVFQDLYGNKWDLLQFNPPS</sequence>
<keyword evidence="3" id="KW-1185">Reference proteome</keyword>
<dbReference type="InterPro" id="IPR004360">
    <property type="entry name" value="Glyas_Fos-R_dOase_dom"/>
</dbReference>
<dbReference type="OrthoDB" id="9794917at2"/>
<dbReference type="CDD" id="cd07263">
    <property type="entry name" value="VOC_like"/>
    <property type="match status" value="1"/>
</dbReference>
<evidence type="ECO:0000259" key="1">
    <source>
        <dbReference type="PROSITE" id="PS51819"/>
    </source>
</evidence>
<gene>
    <name evidence="2" type="ORF">DBZ36_07745</name>
</gene>
<dbReference type="InterPro" id="IPR037523">
    <property type="entry name" value="VOC_core"/>
</dbReference>
<dbReference type="Pfam" id="PF00903">
    <property type="entry name" value="Glyoxalase"/>
    <property type="match status" value="1"/>
</dbReference>
<dbReference type="RefSeq" id="WP_120354328.1">
    <property type="nucleotide sequence ID" value="NZ_RAQO01000004.1"/>
</dbReference>
<proteinExistence type="predicted"/>
<feature type="domain" description="VOC" evidence="1">
    <location>
        <begin position="8"/>
        <end position="132"/>
    </location>
</feature>
<dbReference type="SUPFAM" id="SSF54593">
    <property type="entry name" value="Glyoxalase/Bleomycin resistance protein/Dihydroxybiphenyl dioxygenase"/>
    <property type="match status" value="1"/>
</dbReference>
<dbReference type="PROSITE" id="PS51819">
    <property type="entry name" value="VOC"/>
    <property type="match status" value="1"/>
</dbReference>
<comment type="caution">
    <text evidence="2">The sequence shown here is derived from an EMBL/GenBank/DDBJ whole genome shotgun (WGS) entry which is preliminary data.</text>
</comment>
<dbReference type="PANTHER" id="PTHR36437">
    <property type="entry name" value="GLYOXALASE/BLEOMYCIN RESISTANCE PROTEIN/DIOXYGENASE"/>
    <property type="match status" value="1"/>
</dbReference>
<organism evidence="2 3">
    <name type="scientific">Alginatibacterium sediminis</name>
    <dbReference type="NCBI Taxonomy" id="2164068"/>
    <lineage>
        <taxon>Bacteria</taxon>
        <taxon>Pseudomonadati</taxon>
        <taxon>Pseudomonadota</taxon>
        <taxon>Gammaproteobacteria</taxon>
        <taxon>Alteromonadales</taxon>
        <taxon>Alteromonadaceae</taxon>
        <taxon>Alginatibacterium</taxon>
    </lineage>
</organism>
<protein>
    <submittedName>
        <fullName evidence="2">VOC family protein</fullName>
    </submittedName>
</protein>
<evidence type="ECO:0000313" key="3">
    <source>
        <dbReference type="Proteomes" id="UP000286482"/>
    </source>
</evidence>